<accession>A0A402ABM5</accession>
<dbReference type="EMBL" id="BIFS01000001">
    <property type="protein sequence ID" value="GCE16492.1"/>
    <property type="molecule type" value="Genomic_DNA"/>
</dbReference>
<dbReference type="Proteomes" id="UP000287188">
    <property type="component" value="Unassembled WGS sequence"/>
</dbReference>
<evidence type="ECO:0000313" key="2">
    <source>
        <dbReference type="Proteomes" id="UP000287188"/>
    </source>
</evidence>
<dbReference type="AlphaFoldDB" id="A0A402ABM5"/>
<comment type="caution">
    <text evidence="1">The sequence shown here is derived from an EMBL/GenBank/DDBJ whole genome shotgun (WGS) entry which is preliminary data.</text>
</comment>
<protein>
    <submittedName>
        <fullName evidence="1">Uncharacterized protein</fullName>
    </submittedName>
</protein>
<evidence type="ECO:0000313" key="1">
    <source>
        <dbReference type="EMBL" id="GCE16492.1"/>
    </source>
</evidence>
<organism evidence="1 2">
    <name type="scientific">Dictyobacter kobayashii</name>
    <dbReference type="NCBI Taxonomy" id="2014872"/>
    <lineage>
        <taxon>Bacteria</taxon>
        <taxon>Bacillati</taxon>
        <taxon>Chloroflexota</taxon>
        <taxon>Ktedonobacteria</taxon>
        <taxon>Ktedonobacterales</taxon>
        <taxon>Dictyobacteraceae</taxon>
        <taxon>Dictyobacter</taxon>
    </lineage>
</organism>
<gene>
    <name evidence="1" type="ORF">KDK_02920</name>
</gene>
<keyword evidence="2" id="KW-1185">Reference proteome</keyword>
<reference evidence="2" key="1">
    <citation type="submission" date="2018-12" db="EMBL/GenBank/DDBJ databases">
        <title>Tengunoibacter tsumagoiensis gen. nov., sp. nov., Dictyobacter kobayashii sp. nov., D. alpinus sp. nov., and D. joshuensis sp. nov. and description of Dictyobacteraceae fam. nov. within the order Ktedonobacterales isolated from Tengu-no-mugimeshi.</title>
        <authorList>
            <person name="Wang C.M."/>
            <person name="Zheng Y."/>
            <person name="Sakai Y."/>
            <person name="Toyoda A."/>
            <person name="Minakuchi Y."/>
            <person name="Abe K."/>
            <person name="Yokota A."/>
            <person name="Yabe S."/>
        </authorList>
    </citation>
    <scope>NUCLEOTIDE SEQUENCE [LARGE SCALE GENOMIC DNA]</scope>
    <source>
        <strain evidence="2">Uno11</strain>
    </source>
</reference>
<name>A0A402ABM5_9CHLR</name>
<proteinExistence type="predicted"/>
<sequence length="59" mass="6452">MRGAFQVRGRVNRRLEVANSLLLSFTLQVELLDDGEVLDAEEFFGVKPDALDVEASTGG</sequence>